<dbReference type="AlphaFoldDB" id="A9NWJ3"/>
<dbReference type="EMBL" id="EF085708">
    <property type="protein sequence ID" value="ABK25004.1"/>
    <property type="molecule type" value="mRNA"/>
</dbReference>
<evidence type="ECO:0000256" key="1">
    <source>
        <dbReference type="SAM" id="MobiDB-lite"/>
    </source>
</evidence>
<feature type="region of interest" description="Disordered" evidence="1">
    <location>
        <begin position="130"/>
        <end position="195"/>
    </location>
</feature>
<feature type="compositionally biased region" description="Polar residues" evidence="1">
    <location>
        <begin position="130"/>
        <end position="152"/>
    </location>
</feature>
<sequence>MATSLAVWSINADGVLHHNAQVNHSLGLQFSRQKRPGNLQNNTIYSLPLKDPVQLFVRLTNYPVRKKNRLVVSAGWRPGDERINGPIEFPPYDSYIDSNTGEPVPAMGARSSIPNKEFWSEDTILRVRSAQASSPLDESVSSSHPSFGQQPGSRRKKFKERASMTESSAGETVDDESTPEDANYSSDEAEDTPMPYVIREPETNETVDAEELARKYGEPHSFVRQTYKKNSPEGQLPNEDLWWNWRKPPIGKETWSEWQKRPPDVDTVMAMAMAESGQIKLHGEKPTVAEAALARARKTVLKEERLKAEEERKAEIGPLAYYKEWVKAWKKDTSKEAVQKHFEETGEDEDLQLLNMFLYQTEREYRIMMGTDTRIRRDPLTMRMRPELKKAVFGGDPVYPTINYEQDPDHVVDYRGPNFHEPVPDILEVLRQKGRLISREELAKKLAKEKAEVELEFDDIDDAIAGAIDIGEKDDEDDDKLEENI</sequence>
<dbReference type="GO" id="GO:0045893">
    <property type="term" value="P:positive regulation of DNA-templated transcription"/>
    <property type="evidence" value="ECO:0007669"/>
    <property type="project" value="TreeGrafter"/>
</dbReference>
<dbReference type="PANTHER" id="PTHR35720">
    <property type="entry name" value="PROTEIN PLASTID TRANSCRIPTIONALLY ACTIVE 12, CHLOROPLASTIC"/>
    <property type="match status" value="1"/>
</dbReference>
<name>A9NWJ3_PICSI</name>
<evidence type="ECO:0000313" key="2">
    <source>
        <dbReference type="EMBL" id="ABK25004.1"/>
    </source>
</evidence>
<organism evidence="2">
    <name type="scientific">Picea sitchensis</name>
    <name type="common">Sitka spruce</name>
    <name type="synonym">Pinus sitchensis</name>
    <dbReference type="NCBI Taxonomy" id="3332"/>
    <lineage>
        <taxon>Eukaryota</taxon>
        <taxon>Viridiplantae</taxon>
        <taxon>Streptophyta</taxon>
        <taxon>Embryophyta</taxon>
        <taxon>Tracheophyta</taxon>
        <taxon>Spermatophyta</taxon>
        <taxon>Pinopsida</taxon>
        <taxon>Pinidae</taxon>
        <taxon>Conifers I</taxon>
        <taxon>Pinales</taxon>
        <taxon>Pinaceae</taxon>
        <taxon>Picea</taxon>
    </lineage>
</organism>
<protein>
    <submittedName>
        <fullName evidence="2">Uncharacterized protein</fullName>
    </submittedName>
</protein>
<accession>A9NWJ3</accession>
<dbReference type="GO" id="GO:0042793">
    <property type="term" value="P:plastid transcription"/>
    <property type="evidence" value="ECO:0007669"/>
    <property type="project" value="TreeGrafter"/>
</dbReference>
<dbReference type="GO" id="GO:0009507">
    <property type="term" value="C:chloroplast"/>
    <property type="evidence" value="ECO:0007669"/>
    <property type="project" value="InterPro"/>
</dbReference>
<dbReference type="PANTHER" id="PTHR35720:SF1">
    <property type="entry name" value="PROTEIN PLASTID TRANSCRIPTIONALLY ACTIVE 12, CHLOROPLASTIC"/>
    <property type="match status" value="1"/>
</dbReference>
<dbReference type="InterPro" id="IPR034581">
    <property type="entry name" value="PTAC12"/>
</dbReference>
<dbReference type="GO" id="GO:0090228">
    <property type="term" value="P:positive regulation of red or far-red light signaling pathway"/>
    <property type="evidence" value="ECO:0007669"/>
    <property type="project" value="InterPro"/>
</dbReference>
<dbReference type="GO" id="GO:0005634">
    <property type="term" value="C:nucleus"/>
    <property type="evidence" value="ECO:0007669"/>
    <property type="project" value="InterPro"/>
</dbReference>
<proteinExistence type="evidence at transcript level"/>
<dbReference type="GO" id="GO:0009416">
    <property type="term" value="P:response to light stimulus"/>
    <property type="evidence" value="ECO:0007669"/>
    <property type="project" value="InterPro"/>
</dbReference>
<dbReference type="OMA" id="GKEYWPE"/>
<reference evidence="2" key="1">
    <citation type="journal article" date="2008" name="BMC Genomics">
        <title>A conifer genomics resource of 200,000 spruce (Picea spp.) ESTs and 6,464 high-quality, sequence-finished full-length cDNAs for Sitka spruce (Picea sitchensis).</title>
        <authorList>
            <person name="Ralph S.G."/>
            <person name="Chun H.J."/>
            <person name="Kolosova N."/>
            <person name="Cooper D."/>
            <person name="Oddy C."/>
            <person name="Ritland C.E."/>
            <person name="Kirkpatrick R."/>
            <person name="Moore R."/>
            <person name="Barber S."/>
            <person name="Holt R.A."/>
            <person name="Jones S.J."/>
            <person name="Marra M.A."/>
            <person name="Douglas C.J."/>
            <person name="Ritland K."/>
            <person name="Bohlmann J."/>
        </authorList>
    </citation>
    <scope>NUCLEOTIDE SEQUENCE</scope>
    <source>
        <tissue evidence="2">Green portion of the leader tissue</tissue>
    </source>
</reference>